<feature type="region of interest" description="Disordered" evidence="1">
    <location>
        <begin position="138"/>
        <end position="158"/>
    </location>
</feature>
<evidence type="ECO:0000313" key="3">
    <source>
        <dbReference type="Proteomes" id="UP000186303"/>
    </source>
</evidence>
<proteinExistence type="predicted"/>
<evidence type="ECO:0000313" key="2">
    <source>
        <dbReference type="EMBL" id="SHO79842.1"/>
    </source>
</evidence>
<dbReference type="Proteomes" id="UP000186303">
    <property type="component" value="Chromosome 7"/>
</dbReference>
<feature type="compositionally biased region" description="Basic residues" evidence="1">
    <location>
        <begin position="148"/>
        <end position="158"/>
    </location>
</feature>
<dbReference type="VEuPathDB" id="FungiDB:MSYG_4193"/>
<keyword evidence="3" id="KW-1185">Reference proteome</keyword>
<organism evidence="2 3">
    <name type="scientific">Malassezia sympodialis (strain ATCC 42132)</name>
    <name type="common">Atopic eczema-associated yeast</name>
    <dbReference type="NCBI Taxonomy" id="1230383"/>
    <lineage>
        <taxon>Eukaryota</taxon>
        <taxon>Fungi</taxon>
        <taxon>Dikarya</taxon>
        <taxon>Basidiomycota</taxon>
        <taxon>Ustilaginomycotina</taxon>
        <taxon>Malasseziomycetes</taxon>
        <taxon>Malasseziales</taxon>
        <taxon>Malasseziaceae</taxon>
        <taxon>Malassezia</taxon>
    </lineage>
</organism>
<evidence type="ECO:0000256" key="1">
    <source>
        <dbReference type="SAM" id="MobiDB-lite"/>
    </source>
</evidence>
<accession>A0A1M8ABL8</accession>
<dbReference type="AlphaFoldDB" id="A0A1M8ABL8"/>
<dbReference type="EMBL" id="LT671827">
    <property type="protein sequence ID" value="SHO79842.1"/>
    <property type="molecule type" value="Genomic_DNA"/>
</dbReference>
<reference evidence="3" key="1">
    <citation type="journal article" date="2017" name="Nucleic Acids Res.">
        <title>Proteogenomics produces comprehensive and highly accurate protein-coding gene annotation in a complete genome assembly of Malassezia sympodialis.</title>
        <authorList>
            <person name="Zhu Y."/>
            <person name="Engstroem P.G."/>
            <person name="Tellgren-Roth C."/>
            <person name="Baudo C.D."/>
            <person name="Kennell J.C."/>
            <person name="Sun S."/>
            <person name="Billmyre R.B."/>
            <person name="Schroeder M.S."/>
            <person name="Andersson A."/>
            <person name="Holm T."/>
            <person name="Sigurgeirsson B."/>
            <person name="Wu G."/>
            <person name="Sankaranarayanan S.R."/>
            <person name="Siddharthan R."/>
            <person name="Sanyal K."/>
            <person name="Lundeberg J."/>
            <person name="Nystedt B."/>
            <person name="Boekhout T."/>
            <person name="Dawson T.L. Jr."/>
            <person name="Heitman J."/>
            <person name="Scheynius A."/>
            <person name="Lehtioe J."/>
        </authorList>
    </citation>
    <scope>NUCLEOTIDE SEQUENCE [LARGE SCALE GENOMIC DNA]</scope>
    <source>
        <strain evidence="3">ATCC 42132</strain>
    </source>
</reference>
<sequence>MGSHRILFLSKGQGRLLGYGTITFKQAESVQRVLHAVDQRHGLLRIPYGAPLEDPNAIACASLADSARAFLTSPSIRDNVATSAPLAPGTKSQIPCDHLLVTVERSVRDLRARSPQARAEPSLMEQFDGFAGGLAQRAAHYAREDRRRERHGKRKRPD</sequence>
<protein>
    <submittedName>
        <fullName evidence="2">Uncharacterized protein</fullName>
    </submittedName>
</protein>
<dbReference type="OrthoDB" id="3353347at2759"/>
<name>A0A1M8ABL8_MALS4</name>
<gene>
    <name evidence="2" type="ORF">MSYG_4193</name>
</gene>